<dbReference type="InterPro" id="IPR002347">
    <property type="entry name" value="SDR_fam"/>
</dbReference>
<dbReference type="GO" id="GO:0016491">
    <property type="term" value="F:oxidoreductase activity"/>
    <property type="evidence" value="ECO:0007669"/>
    <property type="project" value="UniProtKB-KW"/>
</dbReference>
<sequence>MKLAKKNVLITGASSGLGRALAMEAAAAGHKLVLVARSLDKLQQLAAELAERFNTDVSVYRADLNASAEWRAVLEEMLQQEQRIDVLINNAGVGYFRYFTETEPGQLDTTMRVNALAGMEAAAAVLPSMLKQQSGHIMMIGSMAGKVATPKAAVYAASKHAVIGFSNGLRQELKPYGICVTTVNLGPMDTNFFDTADPSGRYREASSRYMLAPEQVARKVVASIGKPKREINLPAWMGSGSKLFQLLPGFMEKLLGSQLSKK</sequence>
<dbReference type="InterPro" id="IPR020904">
    <property type="entry name" value="Sc_DH/Rdtase_CS"/>
</dbReference>
<dbReference type="PROSITE" id="PS00061">
    <property type="entry name" value="ADH_SHORT"/>
    <property type="match status" value="1"/>
</dbReference>
<evidence type="ECO:0000313" key="6">
    <source>
        <dbReference type="Proteomes" id="UP000219356"/>
    </source>
</evidence>
<proteinExistence type="inferred from homology"/>
<dbReference type="Proteomes" id="UP000219356">
    <property type="component" value="Unassembled WGS sequence"/>
</dbReference>
<dbReference type="SUPFAM" id="SSF51735">
    <property type="entry name" value="NAD(P)-binding Rossmann-fold domains"/>
    <property type="match status" value="1"/>
</dbReference>
<dbReference type="InterPro" id="IPR057326">
    <property type="entry name" value="KR_dom"/>
</dbReference>
<evidence type="ECO:0000313" key="5">
    <source>
        <dbReference type="EMBL" id="SNZ10501.1"/>
    </source>
</evidence>
<keyword evidence="2" id="KW-0560">Oxidoreductase</keyword>
<dbReference type="PANTHER" id="PTHR44196">
    <property type="entry name" value="DEHYDROGENASE/REDUCTASE SDR FAMILY MEMBER 7B"/>
    <property type="match status" value="1"/>
</dbReference>
<dbReference type="InterPro" id="IPR036291">
    <property type="entry name" value="NAD(P)-bd_dom_sf"/>
</dbReference>
<dbReference type="PRINTS" id="PR00080">
    <property type="entry name" value="SDRFAMILY"/>
</dbReference>
<dbReference type="RefSeq" id="WP_097041263.1">
    <property type="nucleotide sequence ID" value="NZ_OBEK01000002.1"/>
</dbReference>
<reference evidence="6" key="1">
    <citation type="submission" date="2017-09" db="EMBL/GenBank/DDBJ databases">
        <authorList>
            <person name="Varghese N."/>
            <person name="Submissions S."/>
        </authorList>
    </citation>
    <scope>NUCLEOTIDE SEQUENCE [LARGE SCALE GENOMIC DNA]</scope>
    <source>
        <strain evidence="6">CGMCC 1.8913</strain>
    </source>
</reference>
<dbReference type="EMBL" id="OBEK01000002">
    <property type="protein sequence ID" value="SNZ10501.1"/>
    <property type="molecule type" value="Genomic_DNA"/>
</dbReference>
<dbReference type="SMART" id="SM00822">
    <property type="entry name" value="PKS_KR"/>
    <property type="match status" value="1"/>
</dbReference>
<protein>
    <recommendedName>
        <fullName evidence="4">Ketoreductase domain-containing protein</fullName>
    </recommendedName>
</protein>
<dbReference type="OrthoDB" id="9793345at2"/>
<keyword evidence="6" id="KW-1185">Reference proteome</keyword>
<dbReference type="PIRSF" id="PIRSF000126">
    <property type="entry name" value="11-beta-HSD1"/>
    <property type="match status" value="1"/>
</dbReference>
<dbReference type="GO" id="GO:0016020">
    <property type="term" value="C:membrane"/>
    <property type="evidence" value="ECO:0007669"/>
    <property type="project" value="TreeGrafter"/>
</dbReference>
<organism evidence="5 6">
    <name type="scientific">Terribacillus aidingensis</name>
    <dbReference type="NCBI Taxonomy" id="586416"/>
    <lineage>
        <taxon>Bacteria</taxon>
        <taxon>Bacillati</taxon>
        <taxon>Bacillota</taxon>
        <taxon>Bacilli</taxon>
        <taxon>Bacillales</taxon>
        <taxon>Bacillaceae</taxon>
        <taxon>Terribacillus</taxon>
    </lineage>
</organism>
<gene>
    <name evidence="5" type="ORF">SAMN05421503_1772</name>
</gene>
<feature type="domain" description="Ketoreductase" evidence="4">
    <location>
        <begin position="6"/>
        <end position="191"/>
    </location>
</feature>
<evidence type="ECO:0000256" key="2">
    <source>
        <dbReference type="ARBA" id="ARBA00023002"/>
    </source>
</evidence>
<dbReference type="PRINTS" id="PR00081">
    <property type="entry name" value="GDHRDH"/>
</dbReference>
<evidence type="ECO:0000256" key="1">
    <source>
        <dbReference type="ARBA" id="ARBA00006484"/>
    </source>
</evidence>
<comment type="similarity">
    <text evidence="1 3">Belongs to the short-chain dehydrogenases/reductases (SDR) family.</text>
</comment>
<evidence type="ECO:0000259" key="4">
    <source>
        <dbReference type="SMART" id="SM00822"/>
    </source>
</evidence>
<dbReference type="Pfam" id="PF00106">
    <property type="entry name" value="adh_short"/>
    <property type="match status" value="1"/>
</dbReference>
<name>A0A285NS57_9BACI</name>
<accession>A0A285NS57</accession>
<dbReference type="AlphaFoldDB" id="A0A285NS57"/>
<dbReference type="Gene3D" id="3.40.50.720">
    <property type="entry name" value="NAD(P)-binding Rossmann-like Domain"/>
    <property type="match status" value="1"/>
</dbReference>
<evidence type="ECO:0000256" key="3">
    <source>
        <dbReference type="RuleBase" id="RU000363"/>
    </source>
</evidence>
<dbReference type="PANTHER" id="PTHR44196:SF1">
    <property type="entry name" value="DEHYDROGENASE_REDUCTASE SDR FAMILY MEMBER 7B"/>
    <property type="match status" value="1"/>
</dbReference>